<keyword evidence="1" id="KW-0808">Transferase</keyword>
<dbReference type="InterPro" id="IPR000541">
    <property type="entry name" value="Ncs6/Tuc1/Ctu1"/>
</dbReference>
<feature type="domain" description="2-thiouridine synthetase TtuA-like N-terminal LIM" evidence="3">
    <location>
        <begin position="2"/>
        <end position="26"/>
    </location>
</feature>
<dbReference type="Gene3D" id="3.40.50.620">
    <property type="entry name" value="HUPs"/>
    <property type="match status" value="1"/>
</dbReference>
<dbReference type="SUPFAM" id="SSF52402">
    <property type="entry name" value="Adenine nucleotide alpha hydrolases-like"/>
    <property type="match status" value="1"/>
</dbReference>
<feature type="domain" description="tRNA(Ile)-lysidine/2-thiocytidine synthase N-terminal" evidence="2">
    <location>
        <begin position="49"/>
        <end position="221"/>
    </location>
</feature>
<reference evidence="4" key="1">
    <citation type="journal article" date="2013" name="Syst. Appl. Microbiol.">
        <title>New insights into the archaeal diversity of a hypersaline microbial mat obtained by a metagenomic approach.</title>
        <authorList>
            <person name="Lopez-Lopez A."/>
            <person name="Richter M."/>
            <person name="Pena A."/>
            <person name="Tamames J."/>
            <person name="Rossello-Mora R."/>
        </authorList>
    </citation>
    <scope>NUCLEOTIDE SEQUENCE</scope>
</reference>
<dbReference type="PIRSF" id="PIRSF004976">
    <property type="entry name" value="ATPase_YdaO"/>
    <property type="match status" value="1"/>
</dbReference>
<organism evidence="4">
    <name type="scientific">uncultured organism</name>
    <dbReference type="NCBI Taxonomy" id="155900"/>
    <lineage>
        <taxon>unclassified sequences</taxon>
        <taxon>environmental samples</taxon>
    </lineage>
</organism>
<dbReference type="GO" id="GO:0002143">
    <property type="term" value="P:tRNA wobble position uridine thiolation"/>
    <property type="evidence" value="ECO:0007669"/>
    <property type="project" value="TreeGrafter"/>
</dbReference>
<dbReference type="PANTHER" id="PTHR11807:SF12">
    <property type="entry name" value="CYTOPLASMIC TRNA 2-THIOLATION PROTEIN 1"/>
    <property type="match status" value="1"/>
</dbReference>
<gene>
    <name evidence="4" type="ORF">FLSS-6_0003</name>
</gene>
<dbReference type="GO" id="GO:0000049">
    <property type="term" value="F:tRNA binding"/>
    <property type="evidence" value="ECO:0007669"/>
    <property type="project" value="InterPro"/>
</dbReference>
<sequence>MQCSRCERTPVTYIRYSGEHLCQEHFKEYFEKKVFTEFRKQVDLGRGKKIAVAVSGGKDSLVALKMVKEIVEERRDSEVHGITIDEGIECYRPSSLEIAEAVYEKLDIEYDLVSFEEMFGLPLDDMLDYDIGNPCSVCGVLRRWIMNKLAKKADADLLATGLNLDDTSQSVLMNFCRGDMEKMARLSPHEEVKEGFVPRIAPLRKVPEKESYLYAHLSEMKVHEKECPYAETALRGLYRDVIGQLEDNTPGARYSILSSFDKVKPLLREEYDNGVELDECERCGEPTMSGRCKACTMIKRLEERTDRAYMHQS</sequence>
<dbReference type="GO" id="GO:0016740">
    <property type="term" value="F:transferase activity"/>
    <property type="evidence" value="ECO:0007669"/>
    <property type="project" value="UniProtKB-KW"/>
</dbReference>
<evidence type="ECO:0000259" key="2">
    <source>
        <dbReference type="Pfam" id="PF01171"/>
    </source>
</evidence>
<dbReference type="AlphaFoldDB" id="M1QAI0"/>
<evidence type="ECO:0000256" key="1">
    <source>
        <dbReference type="ARBA" id="ARBA00022679"/>
    </source>
</evidence>
<dbReference type="PANTHER" id="PTHR11807">
    <property type="entry name" value="ATPASES OF THE PP SUPERFAMILY-RELATED"/>
    <property type="match status" value="1"/>
</dbReference>
<dbReference type="InterPro" id="IPR054306">
    <property type="entry name" value="TtuA-like_LIM_N"/>
</dbReference>
<dbReference type="EMBL" id="JX684078">
    <property type="protein sequence ID" value="AGF92948.1"/>
    <property type="molecule type" value="Genomic_DNA"/>
</dbReference>
<proteinExistence type="predicted"/>
<dbReference type="InterPro" id="IPR035107">
    <property type="entry name" value="tRNA_thiolation_TtcA_Ctu1"/>
</dbReference>
<evidence type="ECO:0000259" key="3">
    <source>
        <dbReference type="Pfam" id="PF22082"/>
    </source>
</evidence>
<accession>M1QAI0</accession>
<dbReference type="NCBIfam" id="TIGR00269">
    <property type="entry name" value="TIGR00269 family protein"/>
    <property type="match status" value="1"/>
</dbReference>
<dbReference type="InterPro" id="IPR014729">
    <property type="entry name" value="Rossmann-like_a/b/a_fold"/>
</dbReference>
<dbReference type="InterPro" id="IPR011063">
    <property type="entry name" value="TilS/TtcA_N"/>
</dbReference>
<evidence type="ECO:0000313" key="4">
    <source>
        <dbReference type="EMBL" id="AGF92948.1"/>
    </source>
</evidence>
<dbReference type="Pfam" id="PF22082">
    <property type="entry name" value="TtuA_LIM_N"/>
    <property type="match status" value="1"/>
</dbReference>
<protein>
    <submittedName>
        <fullName evidence="4">PP-loop domain-containing protein</fullName>
    </submittedName>
</protein>
<name>M1QAI0_9ZZZZ</name>
<dbReference type="Pfam" id="PF01171">
    <property type="entry name" value="ATP_bind_3"/>
    <property type="match status" value="1"/>
</dbReference>